<organism evidence="2">
    <name type="scientific">uncultured Nocardioidaceae bacterium</name>
    <dbReference type="NCBI Taxonomy" id="253824"/>
    <lineage>
        <taxon>Bacteria</taxon>
        <taxon>Bacillati</taxon>
        <taxon>Actinomycetota</taxon>
        <taxon>Actinomycetes</taxon>
        <taxon>Propionibacteriales</taxon>
        <taxon>Nocardioidaceae</taxon>
        <taxon>environmental samples</taxon>
    </lineage>
</organism>
<accession>A0A6J4LZ16</accession>
<dbReference type="AlphaFoldDB" id="A0A6J4LZ16"/>
<feature type="compositionally biased region" description="Low complexity" evidence="1">
    <location>
        <begin position="87"/>
        <end position="110"/>
    </location>
</feature>
<name>A0A6J4LZ16_9ACTN</name>
<dbReference type="EMBL" id="CADCUF010000214">
    <property type="protein sequence ID" value="CAA9343713.1"/>
    <property type="molecule type" value="Genomic_DNA"/>
</dbReference>
<feature type="compositionally biased region" description="Basic and acidic residues" evidence="1">
    <location>
        <begin position="198"/>
        <end position="225"/>
    </location>
</feature>
<proteinExistence type="predicted"/>
<sequence length="282" mass="29830">ACADVRPAAHHRRADRRGDRQGRRPAAPDDPGRARRDRAAVPAGGRGDGPRARPRRPAPADARRTPADRDRRSAARGHRPRRPAVDRGVGARSARGPAAGARRRAGLLQPDDGDDQLRRRRLPQPVAVRQGPLRAVTGAGGRPGVRAVRPRPRARAAPAAAGVRAALRRQGPLRPRHGGPWRDAGDRRRAGGGGRGAPRADDLVVGDGDRALDAHRRAGVPREGRPPAGRHGGRPHARPRRAGRAQRPAGTPGRRARTGRAARADDAGPGSDAARHPPGCVL</sequence>
<gene>
    <name evidence="2" type="ORF">AVDCRST_MAG24-1389</name>
</gene>
<dbReference type="EC" id="2.3.1.247" evidence="2"/>
<feature type="compositionally biased region" description="Basic and acidic residues" evidence="1">
    <location>
        <begin position="16"/>
        <end position="39"/>
    </location>
</feature>
<feature type="region of interest" description="Disordered" evidence="1">
    <location>
        <begin position="1"/>
        <end position="282"/>
    </location>
</feature>
<feature type="compositionally biased region" description="Low complexity" evidence="1">
    <location>
        <begin position="155"/>
        <end position="169"/>
    </location>
</feature>
<keyword evidence="2" id="KW-0012">Acyltransferase</keyword>
<feature type="compositionally biased region" description="Basic and acidic residues" evidence="1">
    <location>
        <begin position="61"/>
        <end position="73"/>
    </location>
</feature>
<evidence type="ECO:0000313" key="2">
    <source>
        <dbReference type="EMBL" id="CAA9343713.1"/>
    </source>
</evidence>
<feature type="non-terminal residue" evidence="2">
    <location>
        <position position="282"/>
    </location>
</feature>
<keyword evidence="2" id="KW-0808">Transferase</keyword>
<feature type="compositionally biased region" description="Basic residues" evidence="1">
    <location>
        <begin position="231"/>
        <end position="244"/>
    </location>
</feature>
<reference evidence="2" key="1">
    <citation type="submission" date="2020-02" db="EMBL/GenBank/DDBJ databases">
        <authorList>
            <person name="Meier V. D."/>
        </authorList>
    </citation>
    <scope>NUCLEOTIDE SEQUENCE</scope>
    <source>
        <strain evidence="2">AVDCRST_MAG24</strain>
    </source>
</reference>
<dbReference type="GO" id="GO:0016746">
    <property type="term" value="F:acyltransferase activity"/>
    <property type="evidence" value="ECO:0007669"/>
    <property type="project" value="UniProtKB-KW"/>
</dbReference>
<protein>
    <submittedName>
        <fullName evidence="2">3-keto-5-aminohexanoate cleavage enzyme</fullName>
        <ecNumber evidence="2">2.3.1.247</ecNumber>
    </submittedName>
</protein>
<evidence type="ECO:0000256" key="1">
    <source>
        <dbReference type="SAM" id="MobiDB-lite"/>
    </source>
</evidence>
<feature type="non-terminal residue" evidence="2">
    <location>
        <position position="1"/>
    </location>
</feature>